<keyword evidence="1" id="KW-0808">Transferase</keyword>
<dbReference type="Gene3D" id="3.40.50.150">
    <property type="entry name" value="Vaccinia Virus protein VP39"/>
    <property type="match status" value="1"/>
</dbReference>
<dbReference type="Proteomes" id="UP000756703">
    <property type="component" value="Unassembled WGS sequence"/>
</dbReference>
<evidence type="ECO:0000256" key="6">
    <source>
        <dbReference type="ARBA" id="ARBA00047941"/>
    </source>
</evidence>
<dbReference type="InterPro" id="IPR025714">
    <property type="entry name" value="Methyltranfer_dom"/>
</dbReference>
<dbReference type="PANTHER" id="PTHR43675">
    <property type="entry name" value="ARSENITE METHYLTRANSFERASE"/>
    <property type="match status" value="1"/>
</dbReference>
<protein>
    <recommendedName>
        <fullName evidence="5">Arsenite methyltransferase</fullName>
        <ecNumber evidence="4">2.1.1.137</ecNumber>
    </recommendedName>
</protein>
<accession>A0A932YZF3</accession>
<sequence length="261" mass="28678">METTMETLDHKVNAEELESRVKQMYTEVAEQPKAEYHFEMGRGLAEKLGYPKTDLDAIPAPAIDSFAGVGYHFGLAGMREGERVLDLGSGSGTDLFIAALKSGKSGQVVGVDMTAAQLDKAEDLKKRGGFENVSLVKSYIEELPFENESFDIVISNGVINLSPTKEKVFREIARVLKQGGRLAISDIVTSRLLSERIKSSAELWAACIGGAIPQEDYLALMEHTGLRVRTVQENAKYKFLTHDEVMEKYGVKSISLVAVKT</sequence>
<evidence type="ECO:0000256" key="1">
    <source>
        <dbReference type="ARBA" id="ARBA00022679"/>
    </source>
</evidence>
<evidence type="ECO:0000313" key="10">
    <source>
        <dbReference type="EMBL" id="MBI4132800.1"/>
    </source>
</evidence>
<dbReference type="GO" id="GO:0030791">
    <property type="term" value="F:arsenite methyltransferase activity"/>
    <property type="evidence" value="ECO:0007669"/>
    <property type="project" value="UniProtKB-EC"/>
</dbReference>
<keyword evidence="10" id="KW-0489">Methyltransferase</keyword>
<comment type="catalytic activity">
    <reaction evidence="7">
        <text>arsenic triglutathione + 2 [thioredoxin]-dithiol + 2 S-adenosyl-L-methionine + H2O = dimethylarsinous acid + 2 [thioredoxin]-disulfide + 3 glutathione + 2 S-adenosyl-L-homocysteine + 2 H(+)</text>
        <dbReference type="Rhea" id="RHEA:69464"/>
        <dbReference type="Rhea" id="RHEA-COMP:10698"/>
        <dbReference type="Rhea" id="RHEA-COMP:10700"/>
        <dbReference type="ChEBI" id="CHEBI:15377"/>
        <dbReference type="ChEBI" id="CHEBI:15378"/>
        <dbReference type="ChEBI" id="CHEBI:23808"/>
        <dbReference type="ChEBI" id="CHEBI:29950"/>
        <dbReference type="ChEBI" id="CHEBI:50058"/>
        <dbReference type="ChEBI" id="CHEBI:57856"/>
        <dbReference type="ChEBI" id="CHEBI:57925"/>
        <dbReference type="ChEBI" id="CHEBI:59789"/>
        <dbReference type="ChEBI" id="CHEBI:183640"/>
        <dbReference type="EC" id="2.1.1.137"/>
    </reaction>
</comment>
<feature type="domain" description="Methyltransferase" evidence="9">
    <location>
        <begin position="80"/>
        <end position="224"/>
    </location>
</feature>
<dbReference type="EC" id="2.1.1.137" evidence="4"/>
<evidence type="ECO:0000256" key="5">
    <source>
        <dbReference type="ARBA" id="ARBA00034545"/>
    </source>
</evidence>
<evidence type="ECO:0000256" key="4">
    <source>
        <dbReference type="ARBA" id="ARBA00034521"/>
    </source>
</evidence>
<comment type="catalytic activity">
    <reaction evidence="6">
        <text>arsenic triglutathione + [thioredoxin]-dithiol + S-adenosyl-L-methionine + 2 H2O = methylarsonous acid + [thioredoxin]-disulfide + 3 glutathione + S-adenosyl-L-homocysteine + H(+)</text>
        <dbReference type="Rhea" id="RHEA:69460"/>
        <dbReference type="Rhea" id="RHEA-COMP:10698"/>
        <dbReference type="Rhea" id="RHEA-COMP:10700"/>
        <dbReference type="ChEBI" id="CHEBI:15377"/>
        <dbReference type="ChEBI" id="CHEBI:15378"/>
        <dbReference type="ChEBI" id="CHEBI:17826"/>
        <dbReference type="ChEBI" id="CHEBI:29950"/>
        <dbReference type="ChEBI" id="CHEBI:50058"/>
        <dbReference type="ChEBI" id="CHEBI:57856"/>
        <dbReference type="ChEBI" id="CHEBI:57925"/>
        <dbReference type="ChEBI" id="CHEBI:59789"/>
        <dbReference type="ChEBI" id="CHEBI:183640"/>
        <dbReference type="EC" id="2.1.1.137"/>
    </reaction>
</comment>
<dbReference type="EMBL" id="JACQMI010000013">
    <property type="protein sequence ID" value="MBI4132800.1"/>
    <property type="molecule type" value="Genomic_DNA"/>
</dbReference>
<evidence type="ECO:0000256" key="3">
    <source>
        <dbReference type="ARBA" id="ARBA00034487"/>
    </source>
</evidence>
<dbReference type="Pfam" id="PF13847">
    <property type="entry name" value="Methyltransf_31"/>
    <property type="match status" value="1"/>
</dbReference>
<dbReference type="InterPro" id="IPR029063">
    <property type="entry name" value="SAM-dependent_MTases_sf"/>
</dbReference>
<evidence type="ECO:0000313" key="11">
    <source>
        <dbReference type="Proteomes" id="UP000756703"/>
    </source>
</evidence>
<dbReference type="PANTHER" id="PTHR43675:SF8">
    <property type="entry name" value="ARSENITE METHYLTRANSFERASE"/>
    <property type="match status" value="1"/>
</dbReference>
<dbReference type="InterPro" id="IPR026669">
    <property type="entry name" value="Arsenite_MeTrfase-like"/>
</dbReference>
<organism evidence="10 11">
    <name type="scientific">Candidatus Sungiibacteriota bacterium</name>
    <dbReference type="NCBI Taxonomy" id="2750080"/>
    <lineage>
        <taxon>Bacteria</taxon>
        <taxon>Candidatus Sungiibacteriota</taxon>
    </lineage>
</organism>
<dbReference type="GO" id="GO:0032259">
    <property type="term" value="P:methylation"/>
    <property type="evidence" value="ECO:0007669"/>
    <property type="project" value="UniProtKB-KW"/>
</dbReference>
<dbReference type="CDD" id="cd02440">
    <property type="entry name" value="AdoMet_MTases"/>
    <property type="match status" value="1"/>
</dbReference>
<keyword evidence="2" id="KW-0949">S-adenosyl-L-methionine</keyword>
<comment type="caution">
    <text evidence="10">The sequence shown here is derived from an EMBL/GenBank/DDBJ whole genome shotgun (WGS) entry which is preliminary data.</text>
</comment>
<proteinExistence type="inferred from homology"/>
<evidence type="ECO:0000259" key="9">
    <source>
        <dbReference type="Pfam" id="PF13847"/>
    </source>
</evidence>
<comment type="catalytic activity">
    <reaction evidence="8">
        <text>arsenic triglutathione + 3 [thioredoxin]-dithiol + 3 S-adenosyl-L-methionine = trimethylarsine + 3 [thioredoxin]-disulfide + 3 glutathione + 3 S-adenosyl-L-homocysteine + 3 H(+)</text>
        <dbReference type="Rhea" id="RHEA:69432"/>
        <dbReference type="Rhea" id="RHEA-COMP:10698"/>
        <dbReference type="Rhea" id="RHEA-COMP:10700"/>
        <dbReference type="ChEBI" id="CHEBI:15378"/>
        <dbReference type="ChEBI" id="CHEBI:27130"/>
        <dbReference type="ChEBI" id="CHEBI:29950"/>
        <dbReference type="ChEBI" id="CHEBI:50058"/>
        <dbReference type="ChEBI" id="CHEBI:57856"/>
        <dbReference type="ChEBI" id="CHEBI:57925"/>
        <dbReference type="ChEBI" id="CHEBI:59789"/>
        <dbReference type="ChEBI" id="CHEBI:183640"/>
        <dbReference type="EC" id="2.1.1.137"/>
    </reaction>
</comment>
<evidence type="ECO:0000256" key="2">
    <source>
        <dbReference type="ARBA" id="ARBA00022691"/>
    </source>
</evidence>
<dbReference type="AlphaFoldDB" id="A0A932YZF3"/>
<comment type="similarity">
    <text evidence="3">Belongs to the methyltransferase superfamily. Arsenite methyltransferase family.</text>
</comment>
<dbReference type="SUPFAM" id="SSF53335">
    <property type="entry name" value="S-adenosyl-L-methionine-dependent methyltransferases"/>
    <property type="match status" value="1"/>
</dbReference>
<name>A0A932YZF3_9BACT</name>
<evidence type="ECO:0000256" key="8">
    <source>
        <dbReference type="ARBA" id="ARBA00048428"/>
    </source>
</evidence>
<evidence type="ECO:0000256" key="7">
    <source>
        <dbReference type="ARBA" id="ARBA00047943"/>
    </source>
</evidence>
<gene>
    <name evidence="10" type="ORF">HY473_01770</name>
</gene>
<reference evidence="10" key="1">
    <citation type="submission" date="2020-07" db="EMBL/GenBank/DDBJ databases">
        <title>Huge and variable diversity of episymbiotic CPR bacteria and DPANN archaea in groundwater ecosystems.</title>
        <authorList>
            <person name="He C.Y."/>
            <person name="Keren R."/>
            <person name="Whittaker M."/>
            <person name="Farag I.F."/>
            <person name="Doudna J."/>
            <person name="Cate J.H.D."/>
            <person name="Banfield J.F."/>
        </authorList>
    </citation>
    <scope>NUCLEOTIDE SEQUENCE</scope>
    <source>
        <strain evidence="10">NC_groundwater_1225_Ag_S-0.1um_56_177</strain>
    </source>
</reference>